<comment type="caution">
    <text evidence="1">The sequence shown here is derived from an EMBL/GenBank/DDBJ whole genome shotgun (WGS) entry which is preliminary data.</text>
</comment>
<protein>
    <submittedName>
        <fullName evidence="1">Uncharacterized protein</fullName>
    </submittedName>
</protein>
<name>X1AZ80_9ZZZZ</name>
<sequence length="78" mass="8651">MERPEALGGVDITVYSAEIREPFMGNSVPVSVLIYRRGGRIVHVEFENPEGMRAGAKCTDNYAMAIGVFNRMFKDVSP</sequence>
<organism evidence="1">
    <name type="scientific">marine sediment metagenome</name>
    <dbReference type="NCBI Taxonomy" id="412755"/>
    <lineage>
        <taxon>unclassified sequences</taxon>
        <taxon>metagenomes</taxon>
        <taxon>ecological metagenomes</taxon>
    </lineage>
</organism>
<accession>X1AZ80</accession>
<evidence type="ECO:0000313" key="1">
    <source>
        <dbReference type="EMBL" id="GAG77428.1"/>
    </source>
</evidence>
<proteinExistence type="predicted"/>
<dbReference type="AlphaFoldDB" id="X1AZ80"/>
<dbReference type="EMBL" id="BART01012145">
    <property type="protein sequence ID" value="GAG77428.1"/>
    <property type="molecule type" value="Genomic_DNA"/>
</dbReference>
<gene>
    <name evidence="1" type="ORF">S01H4_25506</name>
</gene>
<reference evidence="1" key="1">
    <citation type="journal article" date="2014" name="Front. Microbiol.">
        <title>High frequency of phylogenetically diverse reductive dehalogenase-homologous genes in deep subseafloor sedimentary metagenomes.</title>
        <authorList>
            <person name="Kawai M."/>
            <person name="Futagami T."/>
            <person name="Toyoda A."/>
            <person name="Takaki Y."/>
            <person name="Nishi S."/>
            <person name="Hori S."/>
            <person name="Arai W."/>
            <person name="Tsubouchi T."/>
            <person name="Morono Y."/>
            <person name="Uchiyama I."/>
            <person name="Ito T."/>
            <person name="Fujiyama A."/>
            <person name="Inagaki F."/>
            <person name="Takami H."/>
        </authorList>
    </citation>
    <scope>NUCLEOTIDE SEQUENCE</scope>
    <source>
        <strain evidence="1">Expedition CK06-06</strain>
    </source>
</reference>